<dbReference type="AlphaFoldDB" id="A0A2H0D1B9"/>
<evidence type="ECO:0000313" key="1">
    <source>
        <dbReference type="EMBL" id="PIP75953.1"/>
    </source>
</evidence>
<dbReference type="EMBL" id="PCTN01000034">
    <property type="protein sequence ID" value="PIP75953.1"/>
    <property type="molecule type" value="Genomic_DNA"/>
</dbReference>
<comment type="caution">
    <text evidence="1">The sequence shown here is derived from an EMBL/GenBank/DDBJ whole genome shotgun (WGS) entry which is preliminary data.</text>
</comment>
<organism evidence="1 2">
    <name type="scientific">Candidatus Kuenenbacteria bacterium CG22_combo_CG10-13_8_21_14_all_39_9</name>
    <dbReference type="NCBI Taxonomy" id="1974621"/>
    <lineage>
        <taxon>Bacteria</taxon>
        <taxon>Candidatus Kueneniibacteriota</taxon>
    </lineage>
</organism>
<evidence type="ECO:0000313" key="2">
    <source>
        <dbReference type="Proteomes" id="UP000230159"/>
    </source>
</evidence>
<accession>A0A2H0D1B9</accession>
<protein>
    <submittedName>
        <fullName evidence="1">Uncharacterized protein</fullName>
    </submittedName>
</protein>
<sequence length="81" mass="9102">MLKNIPKSPNGNILYGNTVILDTFLINDTADYGGMLYELKKLGIRDGSEFQIDNTGVLLMQRTMYEKCAQLLKKFGVKAIN</sequence>
<name>A0A2H0D1B9_9BACT</name>
<gene>
    <name evidence="1" type="ORF">COW86_00820</name>
</gene>
<proteinExistence type="predicted"/>
<reference evidence="1 2" key="1">
    <citation type="submission" date="2017-09" db="EMBL/GenBank/DDBJ databases">
        <title>Depth-based differentiation of microbial function through sediment-hosted aquifers and enrichment of novel symbionts in the deep terrestrial subsurface.</title>
        <authorList>
            <person name="Probst A.J."/>
            <person name="Ladd B."/>
            <person name="Jarett J.K."/>
            <person name="Geller-Mcgrath D.E."/>
            <person name="Sieber C.M."/>
            <person name="Emerson J.B."/>
            <person name="Anantharaman K."/>
            <person name="Thomas B.C."/>
            <person name="Malmstrom R."/>
            <person name="Stieglmeier M."/>
            <person name="Klingl A."/>
            <person name="Woyke T."/>
            <person name="Ryan C.M."/>
            <person name="Banfield J.F."/>
        </authorList>
    </citation>
    <scope>NUCLEOTIDE SEQUENCE [LARGE SCALE GENOMIC DNA]</scope>
    <source>
        <strain evidence="1">CG22_combo_CG10-13_8_21_14_all_39_9</strain>
    </source>
</reference>
<dbReference type="Proteomes" id="UP000230159">
    <property type="component" value="Unassembled WGS sequence"/>
</dbReference>